<feature type="transmembrane region" description="Helical" evidence="1">
    <location>
        <begin position="188"/>
        <end position="210"/>
    </location>
</feature>
<evidence type="ECO:0000313" key="3">
    <source>
        <dbReference type="Proteomes" id="UP001515480"/>
    </source>
</evidence>
<keyword evidence="1" id="KW-0472">Membrane</keyword>
<organism evidence="2 3">
    <name type="scientific">Prymnesium parvum</name>
    <name type="common">Toxic golden alga</name>
    <dbReference type="NCBI Taxonomy" id="97485"/>
    <lineage>
        <taxon>Eukaryota</taxon>
        <taxon>Haptista</taxon>
        <taxon>Haptophyta</taxon>
        <taxon>Prymnesiophyceae</taxon>
        <taxon>Prymnesiales</taxon>
        <taxon>Prymnesiaceae</taxon>
        <taxon>Prymnesium</taxon>
    </lineage>
</organism>
<feature type="transmembrane region" description="Helical" evidence="1">
    <location>
        <begin position="245"/>
        <end position="263"/>
    </location>
</feature>
<dbReference type="Proteomes" id="UP001515480">
    <property type="component" value="Unassembled WGS sequence"/>
</dbReference>
<protein>
    <submittedName>
        <fullName evidence="2">Uncharacterized protein</fullName>
    </submittedName>
</protein>
<dbReference type="AlphaFoldDB" id="A0AB34K8J4"/>
<feature type="transmembrane region" description="Helical" evidence="1">
    <location>
        <begin position="144"/>
        <end position="164"/>
    </location>
</feature>
<keyword evidence="1" id="KW-1133">Transmembrane helix</keyword>
<evidence type="ECO:0000256" key="1">
    <source>
        <dbReference type="SAM" id="Phobius"/>
    </source>
</evidence>
<gene>
    <name evidence="2" type="ORF">AB1Y20_001715</name>
</gene>
<comment type="caution">
    <text evidence="2">The sequence shown here is derived from an EMBL/GenBank/DDBJ whole genome shotgun (WGS) entry which is preliminary data.</text>
</comment>
<evidence type="ECO:0000313" key="2">
    <source>
        <dbReference type="EMBL" id="KAL1530819.1"/>
    </source>
</evidence>
<sequence>MHGVRAPHLCTRKDVAELAENSLMEAYEETFKQRHAVSPPRTREGSSPTDCPQICAGDVLLSTWLRDKAGIQEDELPSVVQTLADTEGIASLDQLRLEGLSKGGALVSDHASDGICLRPAHRLRINSALLKEEAEAYSAARYAAAARLASTSFFAAMLVLVSLLTYRKIDEALHACCRVPHLAVMQTIAGWLWSAEYVAPAIALLLLCWWGVLPVSLWRARMRVRAGLVASFPFVAFALRESDAAVGALIGLELAIMVFMAYVN</sequence>
<dbReference type="EMBL" id="JBGBPQ010000001">
    <property type="protein sequence ID" value="KAL1530819.1"/>
    <property type="molecule type" value="Genomic_DNA"/>
</dbReference>
<proteinExistence type="predicted"/>
<name>A0AB34K8J4_PRYPA</name>
<reference evidence="2 3" key="1">
    <citation type="journal article" date="2024" name="Science">
        <title>Giant polyketide synthase enzymes in the biosynthesis of giant marine polyether toxins.</title>
        <authorList>
            <person name="Fallon T.R."/>
            <person name="Shende V.V."/>
            <person name="Wierzbicki I.H."/>
            <person name="Pendleton A.L."/>
            <person name="Watervoot N.F."/>
            <person name="Auber R.P."/>
            <person name="Gonzalez D.J."/>
            <person name="Wisecaver J.H."/>
            <person name="Moore B.S."/>
        </authorList>
    </citation>
    <scope>NUCLEOTIDE SEQUENCE [LARGE SCALE GENOMIC DNA]</scope>
    <source>
        <strain evidence="2 3">12B1</strain>
    </source>
</reference>
<accession>A0AB34K8J4</accession>
<keyword evidence="1" id="KW-0812">Transmembrane</keyword>
<keyword evidence="3" id="KW-1185">Reference proteome</keyword>